<proteinExistence type="inferred from homology"/>
<organism evidence="7">
    <name type="scientific">Streptomyces sp. NBC_00119</name>
    <dbReference type="NCBI Taxonomy" id="2975659"/>
    <lineage>
        <taxon>Bacteria</taxon>
        <taxon>Bacillati</taxon>
        <taxon>Actinomycetota</taxon>
        <taxon>Actinomycetes</taxon>
        <taxon>Kitasatosporales</taxon>
        <taxon>Streptomycetaceae</taxon>
        <taxon>Streptomyces</taxon>
    </lineage>
</organism>
<comment type="similarity">
    <text evidence="1">Belongs to the ATP-dependent AMP-binding enzyme family.</text>
</comment>
<protein>
    <submittedName>
        <fullName evidence="7">Acetoacetate--CoA ligase</fullName>
        <ecNumber evidence="7">6.2.1.16</ecNumber>
    </submittedName>
</protein>
<dbReference type="SUPFAM" id="SSF56801">
    <property type="entry name" value="Acetyl-CoA synthetase-like"/>
    <property type="match status" value="1"/>
</dbReference>
<dbReference type="AlphaFoldDB" id="A0AAU1U2A8"/>
<keyword evidence="3" id="KW-0547">Nucleotide-binding</keyword>
<dbReference type="GO" id="GO:0006629">
    <property type="term" value="P:lipid metabolic process"/>
    <property type="evidence" value="ECO:0007669"/>
    <property type="project" value="InterPro"/>
</dbReference>
<keyword evidence="2 7" id="KW-0436">Ligase</keyword>
<dbReference type="EMBL" id="CP108195">
    <property type="protein sequence ID" value="WTS12001.1"/>
    <property type="molecule type" value="Genomic_DNA"/>
</dbReference>
<dbReference type="InterPro" id="IPR042099">
    <property type="entry name" value="ANL_N_sf"/>
</dbReference>
<dbReference type="NCBIfam" id="NF002937">
    <property type="entry name" value="PRK03584.1"/>
    <property type="match status" value="1"/>
</dbReference>
<dbReference type="NCBIfam" id="TIGR01217">
    <property type="entry name" value="ac_ac_CoA_syn"/>
    <property type="match status" value="1"/>
</dbReference>
<evidence type="ECO:0000313" key="7">
    <source>
        <dbReference type="EMBL" id="WTS12001.1"/>
    </source>
</evidence>
<dbReference type="Pfam" id="PF13193">
    <property type="entry name" value="AMP-binding_C"/>
    <property type="match status" value="1"/>
</dbReference>
<dbReference type="InterPro" id="IPR000873">
    <property type="entry name" value="AMP-dep_synth/lig_dom"/>
</dbReference>
<dbReference type="InterPro" id="IPR025110">
    <property type="entry name" value="AMP-bd_C"/>
</dbReference>
<evidence type="ECO:0000256" key="1">
    <source>
        <dbReference type="ARBA" id="ARBA00006432"/>
    </source>
</evidence>
<gene>
    <name evidence="7" type="ORF">OHU69_13740</name>
</gene>
<evidence type="ECO:0000256" key="3">
    <source>
        <dbReference type="ARBA" id="ARBA00022741"/>
    </source>
</evidence>
<reference evidence="7" key="1">
    <citation type="submission" date="2022-10" db="EMBL/GenBank/DDBJ databases">
        <title>The complete genomes of actinobacterial strains from the NBC collection.</title>
        <authorList>
            <person name="Joergensen T.S."/>
            <person name="Alvarez Arevalo M."/>
            <person name="Sterndorff E.B."/>
            <person name="Faurdal D."/>
            <person name="Vuksanovic O."/>
            <person name="Mourched A.-S."/>
            <person name="Charusanti P."/>
            <person name="Shaw S."/>
            <person name="Blin K."/>
            <person name="Weber T."/>
        </authorList>
    </citation>
    <scope>NUCLEOTIDE SEQUENCE</scope>
    <source>
        <strain evidence="7">NBC_00119</strain>
    </source>
</reference>
<evidence type="ECO:0000259" key="5">
    <source>
        <dbReference type="Pfam" id="PF00501"/>
    </source>
</evidence>
<dbReference type="PANTHER" id="PTHR42921">
    <property type="entry name" value="ACETOACETYL-COA SYNTHETASE"/>
    <property type="match status" value="1"/>
</dbReference>
<dbReference type="Gene3D" id="3.30.300.30">
    <property type="match status" value="1"/>
</dbReference>
<name>A0AAU1U2A8_9ACTN</name>
<evidence type="ECO:0000256" key="4">
    <source>
        <dbReference type="ARBA" id="ARBA00022840"/>
    </source>
</evidence>
<evidence type="ECO:0000256" key="2">
    <source>
        <dbReference type="ARBA" id="ARBA00022598"/>
    </source>
</evidence>
<dbReference type="Pfam" id="PF00501">
    <property type="entry name" value="AMP-binding"/>
    <property type="match status" value="1"/>
</dbReference>
<evidence type="ECO:0000259" key="6">
    <source>
        <dbReference type="Pfam" id="PF13193"/>
    </source>
</evidence>
<dbReference type="PANTHER" id="PTHR42921:SF1">
    <property type="entry name" value="ACETOACETYL-COA SYNTHETASE"/>
    <property type="match status" value="1"/>
</dbReference>
<dbReference type="InterPro" id="IPR020845">
    <property type="entry name" value="AMP-binding_CS"/>
</dbReference>
<dbReference type="GO" id="GO:0005524">
    <property type="term" value="F:ATP binding"/>
    <property type="evidence" value="ECO:0007669"/>
    <property type="project" value="UniProtKB-KW"/>
</dbReference>
<dbReference type="InterPro" id="IPR045851">
    <property type="entry name" value="AMP-bd_C_sf"/>
</dbReference>
<dbReference type="PROSITE" id="PS00455">
    <property type="entry name" value="AMP_BINDING"/>
    <property type="match status" value="1"/>
</dbReference>
<sequence length="653" mass="70804">MSAEHDDVLWRPTRAGHEGSELTRYRSGLKDYDGGADYLDLWRWSVADPGRFWESVAAFEDVRLGGVPAGPVAPTEMPGGAWFPGRTVNYAEHVLRRCPDEAIVVVDDDGASRSLSRSELRGQVAAVSAALRRLGVGHGDRVAAVLPNRAEAVVGLLACAAVGAVWSVCSPEFGADGVLSRFAQLEPKVLLLTDGYHYGGRTHERADEMLAVVEQLPSVEHVFWVDHLHPGSVPPADRPVSLWSEVVDRGGEPEFDQVPFDHPLWVLFSSGTTGAPKGIVHGHGGVLLEHLKVLRLHSDLRAGDRYLNIASTSWVVWNMLVSGLAVGATIVLLDGNPVRPDLGRVFRVVEEHDVDTLGLSAGYLHACLKADLAPQASSLRTVQVTGSPLSDDGFRWVYDRLGAVWLASMSGGTDVCSIFVGGAPTLPVRTGRIQAPALGVAVEAWDEAGRPVVGEQGELVVTQPMPSMPLKFWNDVDGRRYQESYFSTYDGVWRHGDFIEFDPDGSSVIRGRSDSTLNRQGVRMGPADIYQVVEALPEVREALVVGAELGPDAYYMPLFVALQDGADQVGAALRIKEAIREGLSPRHVPDDVVAVRGIPHTRTGKKIEVPVKRLLQGAALRDVVDSGAVDDPELLLEYEEFARTHRKSRGITS</sequence>
<keyword evidence="4" id="KW-0067">ATP-binding</keyword>
<dbReference type="EC" id="6.2.1.16" evidence="7"/>
<dbReference type="GO" id="GO:0030729">
    <property type="term" value="F:acetoacetate-CoA ligase activity"/>
    <property type="evidence" value="ECO:0007669"/>
    <property type="project" value="UniProtKB-EC"/>
</dbReference>
<feature type="domain" description="AMP-binding enzyme C-terminal" evidence="6">
    <location>
        <begin position="531"/>
        <end position="605"/>
    </location>
</feature>
<dbReference type="Gene3D" id="3.40.50.12780">
    <property type="entry name" value="N-terminal domain of ligase-like"/>
    <property type="match status" value="1"/>
</dbReference>
<feature type="domain" description="AMP-dependent synthetase/ligase" evidence="5">
    <location>
        <begin position="93"/>
        <end position="464"/>
    </location>
</feature>
<accession>A0AAU1U2A8</accession>
<dbReference type="InterPro" id="IPR005914">
    <property type="entry name" value="Acac_CoA_synth"/>
</dbReference>